<comment type="caution">
    <text evidence="14">The sequence shown here is derived from an EMBL/GenBank/DDBJ whole genome shotgun (WGS) entry which is preliminary data.</text>
</comment>
<dbReference type="Pfam" id="PF00042">
    <property type="entry name" value="Globin"/>
    <property type="match status" value="1"/>
</dbReference>
<comment type="similarity">
    <text evidence="3">In the C-terminal section; belongs to the flavoprotein pyridine nucleotide cytochrome reductase family.</text>
</comment>
<evidence type="ECO:0000313" key="15">
    <source>
        <dbReference type="Proteomes" id="UP000222531"/>
    </source>
</evidence>
<evidence type="ECO:0000256" key="5">
    <source>
        <dbReference type="ARBA" id="ARBA00022714"/>
    </source>
</evidence>
<reference evidence="14 15" key="1">
    <citation type="journal article" date="2017" name="Biochemistry">
        <title>Identification of the Biosynthetic Pathway for the Antibiotic Bicyclomycin.</title>
        <authorList>
            <person name="Patteson J."/>
            <person name="Cai W."/>
            <person name="Johnson R.A."/>
            <person name="Santa Maria K."/>
            <person name="Li B."/>
        </authorList>
    </citation>
    <scope>NUCLEOTIDE SEQUENCE [LARGE SCALE GENOMIC DNA]</scope>
    <source>
        <strain evidence="14 15">ATCC 21532</strain>
    </source>
</reference>
<dbReference type="CDD" id="cd06187">
    <property type="entry name" value="O2ase_reductase_like"/>
    <property type="match status" value="1"/>
</dbReference>
<comment type="catalytic activity">
    <reaction evidence="9">
        <text>2 nitric oxide + NADH + 2 O2 = 2 nitrate + NAD(+) + H(+)</text>
        <dbReference type="Rhea" id="RHEA:19469"/>
        <dbReference type="ChEBI" id="CHEBI:15378"/>
        <dbReference type="ChEBI" id="CHEBI:15379"/>
        <dbReference type="ChEBI" id="CHEBI:16480"/>
        <dbReference type="ChEBI" id="CHEBI:17632"/>
        <dbReference type="ChEBI" id="CHEBI:57540"/>
        <dbReference type="ChEBI" id="CHEBI:57945"/>
        <dbReference type="EC" id="1.14.12.17"/>
    </reaction>
</comment>
<evidence type="ECO:0000256" key="11">
    <source>
        <dbReference type="SAM" id="MobiDB-lite"/>
    </source>
</evidence>
<dbReference type="InterPro" id="IPR017927">
    <property type="entry name" value="FAD-bd_FR_type"/>
</dbReference>
<dbReference type="InterPro" id="IPR001433">
    <property type="entry name" value="OxRdtase_FAD/NAD-bd"/>
</dbReference>
<dbReference type="SUPFAM" id="SSF52343">
    <property type="entry name" value="Ferredoxin reductase-like, C-terminal NADP-linked domain"/>
    <property type="match status" value="1"/>
</dbReference>
<dbReference type="SUPFAM" id="SSF63380">
    <property type="entry name" value="Riboflavin synthase domain-like"/>
    <property type="match status" value="1"/>
</dbReference>
<evidence type="ECO:0000256" key="10">
    <source>
        <dbReference type="ARBA" id="ARBA00049433"/>
    </source>
</evidence>
<dbReference type="GO" id="GO:0051537">
    <property type="term" value="F:2 iron, 2 sulfur cluster binding"/>
    <property type="evidence" value="ECO:0007669"/>
    <property type="project" value="UniProtKB-KW"/>
</dbReference>
<dbReference type="PANTHER" id="PTHR47354">
    <property type="entry name" value="NADH OXIDOREDUCTASE HCR"/>
    <property type="match status" value="1"/>
</dbReference>
<feature type="compositionally biased region" description="Basic and acidic residues" evidence="11">
    <location>
        <begin position="60"/>
        <end position="72"/>
    </location>
</feature>
<evidence type="ECO:0000256" key="2">
    <source>
        <dbReference type="ARBA" id="ARBA00001974"/>
    </source>
</evidence>
<dbReference type="EMBL" id="NHZO01000069">
    <property type="protein sequence ID" value="PHQ52991.1"/>
    <property type="molecule type" value="Genomic_DNA"/>
</dbReference>
<feature type="domain" description="Globin" evidence="12">
    <location>
        <begin position="112"/>
        <end position="247"/>
    </location>
</feature>
<keyword evidence="5" id="KW-0001">2Fe-2S</keyword>
<evidence type="ECO:0000259" key="12">
    <source>
        <dbReference type="PROSITE" id="PS01033"/>
    </source>
</evidence>
<evidence type="ECO:0000259" key="13">
    <source>
        <dbReference type="PROSITE" id="PS51384"/>
    </source>
</evidence>
<dbReference type="Pfam" id="PF00175">
    <property type="entry name" value="NAD_binding_1"/>
    <property type="match status" value="1"/>
</dbReference>
<dbReference type="SUPFAM" id="SSF46458">
    <property type="entry name" value="Globin-like"/>
    <property type="match status" value="1"/>
</dbReference>
<dbReference type="GO" id="GO:0008941">
    <property type="term" value="F:nitric oxide dioxygenase NAD(P)H activity"/>
    <property type="evidence" value="ECO:0007669"/>
    <property type="project" value="UniProtKB-EC"/>
</dbReference>
<feature type="compositionally biased region" description="Polar residues" evidence="11">
    <location>
        <begin position="36"/>
        <end position="45"/>
    </location>
</feature>
<keyword evidence="15" id="KW-1185">Reference proteome</keyword>
<keyword evidence="6" id="KW-0521">NADP</keyword>
<evidence type="ECO:0000256" key="9">
    <source>
        <dbReference type="ARBA" id="ARBA00048649"/>
    </source>
</evidence>
<dbReference type="InterPro" id="IPR008333">
    <property type="entry name" value="Cbr1-like_FAD-bd_dom"/>
</dbReference>
<dbReference type="GO" id="GO:0020037">
    <property type="term" value="F:heme binding"/>
    <property type="evidence" value="ECO:0007669"/>
    <property type="project" value="InterPro"/>
</dbReference>
<keyword evidence="8" id="KW-0520">NAD</keyword>
<dbReference type="Gene3D" id="2.40.30.10">
    <property type="entry name" value="Translation factors"/>
    <property type="match status" value="1"/>
</dbReference>
<dbReference type="InterPro" id="IPR012292">
    <property type="entry name" value="Globin/Proto"/>
</dbReference>
<feature type="compositionally biased region" description="Basic and acidic residues" evidence="11">
    <location>
        <begin position="1"/>
        <end position="12"/>
    </location>
</feature>
<evidence type="ECO:0000256" key="8">
    <source>
        <dbReference type="ARBA" id="ARBA00023027"/>
    </source>
</evidence>
<dbReference type="InterPro" id="IPR009050">
    <property type="entry name" value="Globin-like_sf"/>
</dbReference>
<dbReference type="GO" id="GO:0019825">
    <property type="term" value="F:oxygen binding"/>
    <property type="evidence" value="ECO:0007669"/>
    <property type="project" value="InterPro"/>
</dbReference>
<dbReference type="InterPro" id="IPR000971">
    <property type="entry name" value="Globin"/>
</dbReference>
<name>A0A2G1XP71_STRCJ</name>
<dbReference type="Pfam" id="PF00970">
    <property type="entry name" value="FAD_binding_6"/>
    <property type="match status" value="1"/>
</dbReference>
<evidence type="ECO:0000256" key="6">
    <source>
        <dbReference type="ARBA" id="ARBA00022857"/>
    </source>
</evidence>
<feature type="compositionally biased region" description="Pro residues" evidence="11">
    <location>
        <begin position="73"/>
        <end position="84"/>
    </location>
</feature>
<dbReference type="CDD" id="cd19753">
    <property type="entry name" value="Mb-like_oxidoreductase"/>
    <property type="match status" value="1"/>
</dbReference>
<keyword evidence="5" id="KW-0408">Iron</keyword>
<keyword evidence="7" id="KW-0411">Iron-sulfur</keyword>
<dbReference type="Proteomes" id="UP000222531">
    <property type="component" value="Unassembled WGS sequence"/>
</dbReference>
<keyword evidence="5" id="KW-0479">Metal-binding</keyword>
<sequence>MAYERGPYEPQDHPGQYGLQDHPGQHGLQDHPGQEGLQTHTSQHGQQDHPGQYAQPGHPHQGEQREHQRAPEPPDGPPHSPPGGRPAARPQGGWEAPAGPACEAPDRRPASPATPSPDTLLIRRTLAEIEPIADKVTSYFYALLFLQAPGLRALFPAAMDTQRDRLFKALLTAARHADDTATLSAYLSDLGRSHRKYGTEAAHYPAVGESLIGALSRHATATWCEETQAAWVRAYTAISQIMIDAAAEDERTSPAWWHAEIVSHESRTQDVAVVTVRPDQPYPFVAGQYAAVETPWWPRVWRNYSFSCAPRDDGLLSFHIKAVPAGWVSRALVHRAGLGDVIRLGPPNGSMTVDHTTDNGMLCLGGGTGIAPIKALVEDVARHGRSRPVEVFYGARHDDDLYDIDTMLRLQKAHAWLSVRPVVSHGPTLGLSGQLPQVIRKYGPWTAFDAFLSGPPGMIRSGVDTLVGIGIPSHRIRHDSIDDLTASATS</sequence>
<dbReference type="InterPro" id="IPR017938">
    <property type="entry name" value="Riboflavin_synthase-like_b-brl"/>
</dbReference>
<gene>
    <name evidence="14" type="ORF">BLA24_04435</name>
</gene>
<dbReference type="PROSITE" id="PS01033">
    <property type="entry name" value="GLOBIN"/>
    <property type="match status" value="1"/>
</dbReference>
<dbReference type="PROSITE" id="PS51384">
    <property type="entry name" value="FAD_FR"/>
    <property type="match status" value="1"/>
</dbReference>
<dbReference type="InterPro" id="IPR039261">
    <property type="entry name" value="FNR_nucleotide-bd"/>
</dbReference>
<dbReference type="Gene3D" id="3.40.50.80">
    <property type="entry name" value="Nucleotide-binding domain of ferredoxin-NADP reductase (FNR) module"/>
    <property type="match status" value="1"/>
</dbReference>
<feature type="region of interest" description="Disordered" evidence="11">
    <location>
        <begin position="1"/>
        <end position="119"/>
    </location>
</feature>
<dbReference type="InterPro" id="IPR050415">
    <property type="entry name" value="MRET"/>
</dbReference>
<comment type="cofactor">
    <cofactor evidence="1">
        <name>heme b</name>
        <dbReference type="ChEBI" id="CHEBI:60344"/>
    </cofactor>
</comment>
<proteinExistence type="inferred from homology"/>
<evidence type="ECO:0000256" key="7">
    <source>
        <dbReference type="ARBA" id="ARBA00023014"/>
    </source>
</evidence>
<evidence type="ECO:0000313" key="14">
    <source>
        <dbReference type="EMBL" id="PHQ52991.1"/>
    </source>
</evidence>
<evidence type="ECO:0000256" key="3">
    <source>
        <dbReference type="ARBA" id="ARBA00006401"/>
    </source>
</evidence>
<dbReference type="PRINTS" id="PR00410">
    <property type="entry name" value="PHEHYDRXLASE"/>
</dbReference>
<organism evidence="14 15">
    <name type="scientific">Streptomyces cinnamoneus</name>
    <name type="common">Streptoverticillium cinnamoneum</name>
    <dbReference type="NCBI Taxonomy" id="53446"/>
    <lineage>
        <taxon>Bacteria</taxon>
        <taxon>Bacillati</taxon>
        <taxon>Actinomycetota</taxon>
        <taxon>Actinomycetes</taxon>
        <taxon>Kitasatosporales</taxon>
        <taxon>Streptomycetaceae</taxon>
        <taxon>Streptomyces</taxon>
        <taxon>Streptomyces cinnamoneus group</taxon>
    </lineage>
</organism>
<evidence type="ECO:0000256" key="1">
    <source>
        <dbReference type="ARBA" id="ARBA00001970"/>
    </source>
</evidence>
<accession>A0A2G1XP71</accession>
<dbReference type="PANTHER" id="PTHR47354:SF5">
    <property type="entry name" value="PROTEIN RFBI"/>
    <property type="match status" value="1"/>
</dbReference>
<dbReference type="EC" id="1.14.12.17" evidence="4"/>
<protein>
    <recommendedName>
        <fullName evidence="4">nitric oxide dioxygenase</fullName>
        <ecNumber evidence="4">1.14.12.17</ecNumber>
    </recommendedName>
</protein>
<comment type="catalytic activity">
    <reaction evidence="10">
        <text>2 nitric oxide + NADPH + 2 O2 = 2 nitrate + NADP(+) + H(+)</text>
        <dbReference type="Rhea" id="RHEA:19465"/>
        <dbReference type="ChEBI" id="CHEBI:15378"/>
        <dbReference type="ChEBI" id="CHEBI:15379"/>
        <dbReference type="ChEBI" id="CHEBI:16480"/>
        <dbReference type="ChEBI" id="CHEBI:17632"/>
        <dbReference type="ChEBI" id="CHEBI:57783"/>
        <dbReference type="ChEBI" id="CHEBI:58349"/>
        <dbReference type="EC" id="1.14.12.17"/>
    </reaction>
</comment>
<comment type="cofactor">
    <cofactor evidence="2">
        <name>FAD</name>
        <dbReference type="ChEBI" id="CHEBI:57692"/>
    </cofactor>
</comment>
<dbReference type="Gene3D" id="1.10.490.10">
    <property type="entry name" value="Globins"/>
    <property type="match status" value="1"/>
</dbReference>
<evidence type="ECO:0000256" key="4">
    <source>
        <dbReference type="ARBA" id="ARBA00012229"/>
    </source>
</evidence>
<dbReference type="AlphaFoldDB" id="A0A2G1XP71"/>
<feature type="domain" description="FAD-binding FR-type" evidence="13">
    <location>
        <begin position="254"/>
        <end position="354"/>
    </location>
</feature>